<accession>Q0F0J7</accession>
<gene>
    <name evidence="3" type="ORF">SPV1_06799</name>
</gene>
<keyword evidence="4" id="KW-1185">Reference proteome</keyword>
<dbReference type="HOGENOM" id="CLU_1814520_0_0_0"/>
<dbReference type="InParanoid" id="Q0F0J7"/>
<dbReference type="STRING" id="314344.AL013_11085"/>
<sequence>MKSSGEQQSSLQHTSQEWGGIPADHYGYASDEERLEKRGLDDWEMVEHIPESQKRVPKWFYGVIVGVLIVAFGLSLPFWGDRPGHARPWFTMGHLYALLYFIVAGGVIYFMTTLYGSSRGGRLDSDVEHDDIDMPGHGGNK</sequence>
<organism evidence="3 4">
    <name type="scientific">Mariprofundus ferrooxydans PV-1</name>
    <dbReference type="NCBI Taxonomy" id="314345"/>
    <lineage>
        <taxon>Bacteria</taxon>
        <taxon>Pseudomonadati</taxon>
        <taxon>Pseudomonadota</taxon>
        <taxon>Candidatius Mariprofundia</taxon>
        <taxon>Mariprofundales</taxon>
        <taxon>Mariprofundaceae</taxon>
        <taxon>Mariprofundus</taxon>
    </lineage>
</organism>
<keyword evidence="2" id="KW-1133">Transmembrane helix</keyword>
<evidence type="ECO:0000256" key="2">
    <source>
        <dbReference type="SAM" id="Phobius"/>
    </source>
</evidence>
<evidence type="ECO:0000313" key="4">
    <source>
        <dbReference type="Proteomes" id="UP000005297"/>
    </source>
</evidence>
<dbReference type="Proteomes" id="UP000005297">
    <property type="component" value="Unassembled WGS sequence"/>
</dbReference>
<proteinExistence type="predicted"/>
<keyword evidence="2" id="KW-0812">Transmembrane</keyword>
<dbReference type="OrthoDB" id="9180625at2"/>
<evidence type="ECO:0000313" key="3">
    <source>
        <dbReference type="EMBL" id="EAU55031.1"/>
    </source>
</evidence>
<dbReference type="AlphaFoldDB" id="Q0F0J7"/>
<comment type="caution">
    <text evidence="3">The sequence shown here is derived from an EMBL/GenBank/DDBJ whole genome shotgun (WGS) entry which is preliminary data.</text>
</comment>
<dbReference type="eggNOG" id="ENOG50348SV">
    <property type="taxonomic scope" value="Bacteria"/>
</dbReference>
<dbReference type="EMBL" id="AATS01000004">
    <property type="protein sequence ID" value="EAU55031.1"/>
    <property type="molecule type" value="Genomic_DNA"/>
</dbReference>
<feature type="transmembrane region" description="Helical" evidence="2">
    <location>
        <begin position="59"/>
        <end position="80"/>
    </location>
</feature>
<dbReference type="RefSeq" id="WP_009851652.1">
    <property type="nucleotide sequence ID" value="NZ_DS022295.1"/>
</dbReference>
<evidence type="ECO:0000256" key="1">
    <source>
        <dbReference type="SAM" id="MobiDB-lite"/>
    </source>
</evidence>
<name>Q0F0J7_9PROT</name>
<feature type="region of interest" description="Disordered" evidence="1">
    <location>
        <begin position="1"/>
        <end position="24"/>
    </location>
</feature>
<keyword evidence="2" id="KW-0472">Membrane</keyword>
<feature type="compositionally biased region" description="Polar residues" evidence="1">
    <location>
        <begin position="1"/>
        <end position="17"/>
    </location>
</feature>
<protein>
    <submittedName>
        <fullName evidence="3">Uncharacterized protein</fullName>
    </submittedName>
</protein>
<reference evidence="3 4" key="1">
    <citation type="submission" date="2006-09" db="EMBL/GenBank/DDBJ databases">
        <authorList>
            <person name="Emerson D."/>
            <person name="Ferriera S."/>
            <person name="Johnson J."/>
            <person name="Kravitz S."/>
            <person name="Halpern A."/>
            <person name="Remington K."/>
            <person name="Beeson K."/>
            <person name="Tran B."/>
            <person name="Rogers Y.-H."/>
            <person name="Friedman R."/>
            <person name="Venter J.C."/>
        </authorList>
    </citation>
    <scope>NUCLEOTIDE SEQUENCE [LARGE SCALE GENOMIC DNA]</scope>
    <source>
        <strain evidence="3 4">PV-1</strain>
    </source>
</reference>
<feature type="transmembrane region" description="Helical" evidence="2">
    <location>
        <begin position="95"/>
        <end position="115"/>
    </location>
</feature>